<dbReference type="Proteomes" id="UP000765509">
    <property type="component" value="Unassembled WGS sequence"/>
</dbReference>
<protein>
    <recommendedName>
        <fullName evidence="1">ATP-dependent DNA helicase</fullName>
        <ecNumber evidence="1">5.6.2.3</ecNumber>
    </recommendedName>
</protein>
<comment type="catalytic activity">
    <reaction evidence="1">
        <text>ATP + H2O = ADP + phosphate + H(+)</text>
        <dbReference type="Rhea" id="RHEA:13065"/>
        <dbReference type="ChEBI" id="CHEBI:15377"/>
        <dbReference type="ChEBI" id="CHEBI:15378"/>
        <dbReference type="ChEBI" id="CHEBI:30616"/>
        <dbReference type="ChEBI" id="CHEBI:43474"/>
        <dbReference type="ChEBI" id="CHEBI:456216"/>
        <dbReference type="EC" id="5.6.2.3"/>
    </reaction>
</comment>
<sequence>MILVHSPPSNATLLLQGYMELLSDDCEYNLKTKGVIKEPSAKDVHSYFLFLLKKQLDLHDRTFQQVGLNIDLSNLNAFESSDQGIQAPKYLRFLDGPGGSEETFLLNCILLECEKLKLHVAAICASGIAALLLLNGTTAHSAFGIPLNVQEDSTCS</sequence>
<evidence type="ECO:0000256" key="1">
    <source>
        <dbReference type="RuleBase" id="RU363044"/>
    </source>
</evidence>
<keyword evidence="1" id="KW-0227">DNA damage</keyword>
<dbReference type="OrthoDB" id="3366231at2759"/>
<dbReference type="GO" id="GO:0000723">
    <property type="term" value="P:telomere maintenance"/>
    <property type="evidence" value="ECO:0007669"/>
    <property type="project" value="InterPro"/>
</dbReference>
<dbReference type="GO" id="GO:0006310">
    <property type="term" value="P:DNA recombination"/>
    <property type="evidence" value="ECO:0007669"/>
    <property type="project" value="UniProtKB-KW"/>
</dbReference>
<dbReference type="GO" id="GO:0016787">
    <property type="term" value="F:hydrolase activity"/>
    <property type="evidence" value="ECO:0007669"/>
    <property type="project" value="UniProtKB-KW"/>
</dbReference>
<keyword evidence="1" id="KW-0547">Nucleotide-binding</keyword>
<dbReference type="GO" id="GO:0006281">
    <property type="term" value="P:DNA repair"/>
    <property type="evidence" value="ECO:0007669"/>
    <property type="project" value="UniProtKB-KW"/>
</dbReference>
<gene>
    <name evidence="3" type="ORF">O181_010808</name>
</gene>
<dbReference type="EMBL" id="AVOT02002657">
    <property type="protein sequence ID" value="MBW0471093.1"/>
    <property type="molecule type" value="Genomic_DNA"/>
</dbReference>
<evidence type="ECO:0000313" key="3">
    <source>
        <dbReference type="EMBL" id="MBW0471093.1"/>
    </source>
</evidence>
<comment type="caution">
    <text evidence="3">The sequence shown here is derived from an EMBL/GenBank/DDBJ whole genome shotgun (WGS) entry which is preliminary data.</text>
</comment>
<name>A0A9Q3BTR5_9BASI</name>
<dbReference type="EC" id="5.6.2.3" evidence="1"/>
<evidence type="ECO:0000259" key="2">
    <source>
        <dbReference type="Pfam" id="PF05970"/>
    </source>
</evidence>
<evidence type="ECO:0000313" key="4">
    <source>
        <dbReference type="Proteomes" id="UP000765509"/>
    </source>
</evidence>
<feature type="domain" description="DNA helicase Pif1-like DEAD-box helicase" evidence="2">
    <location>
        <begin position="91"/>
        <end position="156"/>
    </location>
</feature>
<keyword evidence="1" id="KW-0378">Hydrolase</keyword>
<organism evidence="3 4">
    <name type="scientific">Austropuccinia psidii MF-1</name>
    <dbReference type="NCBI Taxonomy" id="1389203"/>
    <lineage>
        <taxon>Eukaryota</taxon>
        <taxon>Fungi</taxon>
        <taxon>Dikarya</taxon>
        <taxon>Basidiomycota</taxon>
        <taxon>Pucciniomycotina</taxon>
        <taxon>Pucciniomycetes</taxon>
        <taxon>Pucciniales</taxon>
        <taxon>Sphaerophragmiaceae</taxon>
        <taxon>Austropuccinia</taxon>
    </lineage>
</organism>
<dbReference type="Pfam" id="PF05970">
    <property type="entry name" value="PIF1"/>
    <property type="match status" value="1"/>
</dbReference>
<comment type="cofactor">
    <cofactor evidence="1">
        <name>Mg(2+)</name>
        <dbReference type="ChEBI" id="CHEBI:18420"/>
    </cofactor>
</comment>
<keyword evidence="1" id="KW-0233">DNA recombination</keyword>
<dbReference type="Gene3D" id="3.40.50.300">
    <property type="entry name" value="P-loop containing nucleotide triphosphate hydrolases"/>
    <property type="match status" value="1"/>
</dbReference>
<comment type="similarity">
    <text evidence="1">Belongs to the helicase family.</text>
</comment>
<dbReference type="PANTHER" id="PTHR10492">
    <property type="match status" value="1"/>
</dbReference>
<keyword evidence="4" id="KW-1185">Reference proteome</keyword>
<proteinExistence type="inferred from homology"/>
<dbReference type="GO" id="GO:0005524">
    <property type="term" value="F:ATP binding"/>
    <property type="evidence" value="ECO:0007669"/>
    <property type="project" value="UniProtKB-KW"/>
</dbReference>
<keyword evidence="1" id="KW-0067">ATP-binding</keyword>
<dbReference type="GO" id="GO:0043139">
    <property type="term" value="F:5'-3' DNA helicase activity"/>
    <property type="evidence" value="ECO:0007669"/>
    <property type="project" value="UniProtKB-EC"/>
</dbReference>
<accession>A0A9Q3BTR5</accession>
<keyword evidence="1" id="KW-0234">DNA repair</keyword>
<reference evidence="3" key="1">
    <citation type="submission" date="2021-03" db="EMBL/GenBank/DDBJ databases">
        <title>Draft genome sequence of rust myrtle Austropuccinia psidii MF-1, a brazilian biotype.</title>
        <authorList>
            <person name="Quecine M.C."/>
            <person name="Pachon D.M.R."/>
            <person name="Bonatelli M.L."/>
            <person name="Correr F.H."/>
            <person name="Franceschini L.M."/>
            <person name="Leite T.F."/>
            <person name="Margarido G.R.A."/>
            <person name="Almeida C.A."/>
            <person name="Ferrarezi J.A."/>
            <person name="Labate C.A."/>
        </authorList>
    </citation>
    <scope>NUCLEOTIDE SEQUENCE</scope>
    <source>
        <strain evidence="3">MF-1</strain>
    </source>
</reference>
<dbReference type="InterPro" id="IPR027417">
    <property type="entry name" value="P-loop_NTPase"/>
</dbReference>
<keyword evidence="1" id="KW-0347">Helicase</keyword>
<dbReference type="InterPro" id="IPR010285">
    <property type="entry name" value="DNA_helicase_pif1-like_DEAD"/>
</dbReference>
<dbReference type="AlphaFoldDB" id="A0A9Q3BTR5"/>